<feature type="compositionally biased region" description="Polar residues" evidence="1">
    <location>
        <begin position="32"/>
        <end position="41"/>
    </location>
</feature>
<gene>
    <name evidence="2" type="ORF">Ldro_0894</name>
</gene>
<keyword evidence="3" id="KW-1185">Reference proteome</keyword>
<name>A0A0W0SV79_9GAMM</name>
<feature type="region of interest" description="Disordered" evidence="1">
    <location>
        <begin position="26"/>
        <end position="66"/>
    </location>
</feature>
<dbReference type="AlphaFoldDB" id="A0A0W0SV79"/>
<comment type="caution">
    <text evidence="2">The sequence shown here is derived from an EMBL/GenBank/DDBJ whole genome shotgun (WGS) entry which is preliminary data.</text>
</comment>
<organism evidence="2 3">
    <name type="scientific">Legionella drozanskii LLAP-1</name>
    <dbReference type="NCBI Taxonomy" id="1212489"/>
    <lineage>
        <taxon>Bacteria</taxon>
        <taxon>Pseudomonadati</taxon>
        <taxon>Pseudomonadota</taxon>
        <taxon>Gammaproteobacteria</taxon>
        <taxon>Legionellales</taxon>
        <taxon>Legionellaceae</taxon>
        <taxon>Legionella</taxon>
    </lineage>
</organism>
<evidence type="ECO:0000313" key="3">
    <source>
        <dbReference type="Proteomes" id="UP000054736"/>
    </source>
</evidence>
<dbReference type="EMBL" id="LNXY01000020">
    <property type="protein sequence ID" value="KTC87275.1"/>
    <property type="molecule type" value="Genomic_DNA"/>
</dbReference>
<evidence type="ECO:0000313" key="2">
    <source>
        <dbReference type="EMBL" id="KTC87275.1"/>
    </source>
</evidence>
<reference evidence="2 3" key="1">
    <citation type="submission" date="2015-11" db="EMBL/GenBank/DDBJ databases">
        <title>Genomic analysis of 38 Legionella species identifies large and diverse effector repertoires.</title>
        <authorList>
            <person name="Burstein D."/>
            <person name="Amaro F."/>
            <person name="Zusman T."/>
            <person name="Lifshitz Z."/>
            <person name="Cohen O."/>
            <person name="Gilbert J.A."/>
            <person name="Pupko T."/>
            <person name="Shuman H.A."/>
            <person name="Segal G."/>
        </authorList>
    </citation>
    <scope>NUCLEOTIDE SEQUENCE [LARGE SCALE GENOMIC DNA]</scope>
    <source>
        <strain evidence="2 3">ATCC 700990</strain>
    </source>
</reference>
<accession>A0A0W0SV79</accession>
<sequence>MQAKTEHKGKTNFIGNSFRGIINRLKPKNERSSFSSKLTKTNHSETDNLDLKKNKGKEKEIDRFSSTTDSSTEEIYYPVKLRPKKTVKAPQSIKLNSLITEQSTPELWRKTSVYQVMEQFNGDAVERFSNFPWYTQQAVITFLTTQQQITFHPIKNKQISIIKQMLEQLDKGYQKYLEETNDEFNQAGALAQYLRACIESLFSDDFEDVLPLASAIYHDGGLNYLPQMEFHDEQLEYHLRAFFQAQLLCLHRASSSPTFNEVLPYLIQYLEVPAYNLLLAQLIEKTAEASYLSTQNKQFITGQRLAMDAGKVPQKFVSLRAKILPDNEAFRTAVISALSLDFYQTNNIRPAKFPKCSTEEADFFIPKDSTLEKRLSATIENFSNEYRKCKLESNSNLIKPVAKNMATQLKAVLLDDDHSSQYEVNSPSLVTYG</sequence>
<dbReference type="RefSeq" id="WP_058495226.1">
    <property type="nucleotide sequence ID" value="NZ_CAAAIU010000012.1"/>
</dbReference>
<feature type="compositionally biased region" description="Basic and acidic residues" evidence="1">
    <location>
        <begin position="42"/>
        <end position="63"/>
    </location>
</feature>
<evidence type="ECO:0000256" key="1">
    <source>
        <dbReference type="SAM" id="MobiDB-lite"/>
    </source>
</evidence>
<proteinExistence type="predicted"/>
<dbReference type="PATRIC" id="fig|1212489.4.peg.936"/>
<dbReference type="Proteomes" id="UP000054736">
    <property type="component" value="Unassembled WGS sequence"/>
</dbReference>
<protein>
    <submittedName>
        <fullName evidence="2">Uncharacterized protein</fullName>
    </submittedName>
</protein>
<dbReference type="OrthoDB" id="5657197at2"/>